<proteinExistence type="predicted"/>
<dbReference type="Proteomes" id="UP000509597">
    <property type="component" value="Chromosome"/>
</dbReference>
<evidence type="ECO:0000313" key="1">
    <source>
        <dbReference type="EMBL" id="QLG87104.1"/>
    </source>
</evidence>
<accession>A0A7H9BHT5</accession>
<protein>
    <submittedName>
        <fullName evidence="1">Uncharacterized protein</fullName>
    </submittedName>
</protein>
<dbReference type="AlphaFoldDB" id="A0A7H9BHT5"/>
<name>A0A7H9BHT5_9NEIS</name>
<evidence type="ECO:0000313" key="2">
    <source>
        <dbReference type="Proteomes" id="UP000509597"/>
    </source>
</evidence>
<sequence>MTTPFSHLNLTCHAKKSCAPCDCSDAEIAVRHFASPKHSLGYMDDAQRNWCTEEILRFMPDESATWLNQLQDDELARKVLKSWSFSVRF</sequence>
<dbReference type="RefSeq" id="WP_179357190.1">
    <property type="nucleotide sequence ID" value="NZ_CP058627.1"/>
</dbReference>
<reference evidence="1 2" key="1">
    <citation type="submission" date="2020-07" db="EMBL/GenBank/DDBJ databases">
        <title>Complete genome sequence of Chitinibacter sp. 2T18.</title>
        <authorList>
            <person name="Bae J.-W."/>
            <person name="Choi J.-W."/>
        </authorList>
    </citation>
    <scope>NUCLEOTIDE SEQUENCE [LARGE SCALE GENOMIC DNA]</scope>
    <source>
        <strain evidence="1 2">2T18</strain>
    </source>
</reference>
<keyword evidence="2" id="KW-1185">Reference proteome</keyword>
<organism evidence="1 2">
    <name type="scientific">Chitinibacter bivalviorum</name>
    <dbReference type="NCBI Taxonomy" id="2739434"/>
    <lineage>
        <taxon>Bacteria</taxon>
        <taxon>Pseudomonadati</taxon>
        <taxon>Pseudomonadota</taxon>
        <taxon>Betaproteobacteria</taxon>
        <taxon>Neisseriales</taxon>
        <taxon>Chitinibacteraceae</taxon>
        <taxon>Chitinibacter</taxon>
    </lineage>
</organism>
<gene>
    <name evidence="1" type="ORF">HQ393_01940</name>
</gene>
<dbReference type="KEGG" id="chiz:HQ393_01940"/>
<dbReference type="EMBL" id="CP058627">
    <property type="protein sequence ID" value="QLG87104.1"/>
    <property type="molecule type" value="Genomic_DNA"/>
</dbReference>